<sequence>MRQSDLEYLGKLDGRHSWSCGDDCFYWTDGANIVTSDLAGTIPFCRVTLAPRQSFRPRTIKALTRTDAKRAIVEALC</sequence>
<evidence type="ECO:0000313" key="2">
    <source>
        <dbReference type="EMBL" id="AXJ99821.1"/>
    </source>
</evidence>
<dbReference type="EMBL" id="MH325469">
    <property type="protein sequence ID" value="AXJ99821.1"/>
    <property type="molecule type" value="Genomic_DNA"/>
</dbReference>
<reference evidence="2" key="2">
    <citation type="submission" date="2018-05" db="EMBL/GenBank/DDBJ databases">
        <title>Complete Sequences of Plasmids Bearing rmtG 16S rRNA Methyltransferase Gene in Enterobacter hormaechei in Brazil.</title>
        <authorList>
            <person name="Martins E.R."/>
            <person name="Bueno M.F.C."/>
            <person name="Francisco G.R."/>
            <person name="Casella T."/>
            <person name="Garcia D.O."/>
            <person name="de Vasconcelos A.T.R."/>
            <person name="de Almeida L.G."/>
            <person name="Gerber A.L."/>
            <person name="Nogueira M.C.L."/>
        </authorList>
    </citation>
    <scope>NUCLEOTIDE SEQUENCE</scope>
    <source>
        <strain evidence="2">Ec13</strain>
        <plasmid evidence="2">pEc13</plasmid>
    </source>
</reference>
<evidence type="ECO:0000313" key="1">
    <source>
        <dbReference type="EMBL" id="AXJ99562.1"/>
    </source>
</evidence>
<geneLocation type="plasmid" evidence="1">
    <name>pEc09</name>
</geneLocation>
<geneLocation type="plasmid" evidence="2">
    <name>pEc13</name>
</geneLocation>
<protein>
    <submittedName>
        <fullName evidence="1">Uncharacterized protein</fullName>
    </submittedName>
</protein>
<keyword evidence="1" id="KW-0614">Plasmid</keyword>
<reference evidence="1" key="1">
    <citation type="submission" date="2018-05" db="EMBL/GenBank/DDBJ databases">
        <title>Complete Sequences of Plasmids Bearing rmtG 16S rRNA Methyltransferase Gene in Enterobacter hormaechei in Brazil.</title>
        <authorList>
            <person name="Bueno M.F.C."/>
            <person name="Martins E.R."/>
            <person name="Francisco G.R."/>
            <person name="Casella T."/>
            <person name="Garcia D.O."/>
            <person name="de Vasconcelos A.T.R."/>
            <person name="de Almeida L.G."/>
            <person name="Gerber A.L."/>
            <person name="Nogueira M.C.L."/>
        </authorList>
    </citation>
    <scope>NUCLEOTIDE SEQUENCE</scope>
    <source>
        <strain evidence="1">Ec09</strain>
        <plasmid evidence="1">pEc09</plasmid>
    </source>
</reference>
<dbReference type="EMBL" id="MH325468">
    <property type="protein sequence ID" value="AXJ99562.1"/>
    <property type="molecule type" value="Genomic_DNA"/>
</dbReference>
<proteinExistence type="predicted"/>
<dbReference type="AlphaFoldDB" id="A0A3S7QGI2"/>
<organism evidence="1">
    <name type="scientific">Enterobacter hormaechei</name>
    <dbReference type="NCBI Taxonomy" id="158836"/>
    <lineage>
        <taxon>Bacteria</taxon>
        <taxon>Pseudomonadati</taxon>
        <taxon>Pseudomonadota</taxon>
        <taxon>Gammaproteobacteria</taxon>
        <taxon>Enterobacterales</taxon>
        <taxon>Enterobacteriaceae</taxon>
        <taxon>Enterobacter</taxon>
        <taxon>Enterobacter cloacae complex</taxon>
    </lineage>
</organism>
<name>A0A3S7QGI2_9ENTR</name>
<accession>A0A3S7QGI2</accession>